<protein>
    <submittedName>
        <fullName evidence="2">Uncharacterized protein</fullName>
    </submittedName>
</protein>
<organism evidence="2 3">
    <name type="scientific">Theobroma cacao</name>
    <name type="common">Cacao</name>
    <name type="synonym">Cocoa</name>
    <dbReference type="NCBI Taxonomy" id="3641"/>
    <lineage>
        <taxon>Eukaryota</taxon>
        <taxon>Viridiplantae</taxon>
        <taxon>Streptophyta</taxon>
        <taxon>Embryophyta</taxon>
        <taxon>Tracheophyta</taxon>
        <taxon>Spermatophyta</taxon>
        <taxon>Magnoliopsida</taxon>
        <taxon>eudicotyledons</taxon>
        <taxon>Gunneridae</taxon>
        <taxon>Pentapetalae</taxon>
        <taxon>rosids</taxon>
        <taxon>malvids</taxon>
        <taxon>Malvales</taxon>
        <taxon>Malvaceae</taxon>
        <taxon>Byttnerioideae</taxon>
        <taxon>Theobroma</taxon>
    </lineage>
</organism>
<gene>
    <name evidence="2" type="ORF">TCM_037106</name>
</gene>
<evidence type="ECO:0000313" key="3">
    <source>
        <dbReference type="Proteomes" id="UP000026915"/>
    </source>
</evidence>
<reference evidence="2 3" key="1">
    <citation type="journal article" date="2013" name="Genome Biol.">
        <title>The genome sequence of the most widely cultivated cacao type and its use to identify candidate genes regulating pod color.</title>
        <authorList>
            <person name="Motamayor J.C."/>
            <person name="Mockaitis K."/>
            <person name="Schmutz J."/>
            <person name="Haiminen N."/>
            <person name="Iii D.L."/>
            <person name="Cornejo O."/>
            <person name="Findley S.D."/>
            <person name="Zheng P."/>
            <person name="Utro F."/>
            <person name="Royaert S."/>
            <person name="Saski C."/>
            <person name="Jenkins J."/>
            <person name="Podicheti R."/>
            <person name="Zhao M."/>
            <person name="Scheffler B.E."/>
            <person name="Stack J.C."/>
            <person name="Feltus F.A."/>
            <person name="Mustiga G.M."/>
            <person name="Amores F."/>
            <person name="Phillips W."/>
            <person name="Marelli J.P."/>
            <person name="May G.D."/>
            <person name="Shapiro H."/>
            <person name="Ma J."/>
            <person name="Bustamante C.D."/>
            <person name="Schnell R.J."/>
            <person name="Main D."/>
            <person name="Gilbert D."/>
            <person name="Parida L."/>
            <person name="Kuhn D.N."/>
        </authorList>
    </citation>
    <scope>NUCLEOTIDE SEQUENCE [LARGE SCALE GENOMIC DNA]</scope>
    <source>
        <strain evidence="3">cv. Matina 1-6</strain>
    </source>
</reference>
<dbReference type="InParanoid" id="A0A061GKD9"/>
<evidence type="ECO:0000256" key="1">
    <source>
        <dbReference type="SAM" id="Phobius"/>
    </source>
</evidence>
<sequence length="72" mass="8208">MKGLLFGNRWEPRVRPTYEALNPPRKTKPAPPSQQLHVIKSDDLISGRGMLMLAVVELIVFFWPSIFSNSLD</sequence>
<dbReference type="Proteomes" id="UP000026915">
    <property type="component" value="Chromosome 9"/>
</dbReference>
<dbReference type="AlphaFoldDB" id="A0A061GKD9"/>
<dbReference type="HOGENOM" id="CLU_2727351_0_0_1"/>
<feature type="transmembrane region" description="Helical" evidence="1">
    <location>
        <begin position="49"/>
        <end position="67"/>
    </location>
</feature>
<evidence type="ECO:0000313" key="2">
    <source>
        <dbReference type="EMBL" id="EOY29612.1"/>
    </source>
</evidence>
<keyword evidence="1" id="KW-0812">Transmembrane</keyword>
<keyword evidence="1" id="KW-0472">Membrane</keyword>
<dbReference type="EMBL" id="CM001887">
    <property type="protein sequence ID" value="EOY29612.1"/>
    <property type="molecule type" value="Genomic_DNA"/>
</dbReference>
<keyword evidence="1" id="KW-1133">Transmembrane helix</keyword>
<dbReference type="Gramene" id="EOY29612">
    <property type="protein sequence ID" value="EOY29612"/>
    <property type="gene ID" value="TCM_037106"/>
</dbReference>
<keyword evidence="3" id="KW-1185">Reference proteome</keyword>
<proteinExistence type="predicted"/>
<accession>A0A061GKD9</accession>
<name>A0A061GKD9_THECC</name>